<evidence type="ECO:0000313" key="11">
    <source>
        <dbReference type="Proteomes" id="UP000315677"/>
    </source>
</evidence>
<evidence type="ECO:0000256" key="1">
    <source>
        <dbReference type="ARBA" id="ARBA00001947"/>
    </source>
</evidence>
<evidence type="ECO:0000256" key="3">
    <source>
        <dbReference type="ARBA" id="ARBA00022723"/>
    </source>
</evidence>
<dbReference type="GO" id="GO:0046872">
    <property type="term" value="F:metal ion binding"/>
    <property type="evidence" value="ECO:0007669"/>
    <property type="project" value="UniProtKB-KW"/>
</dbReference>
<keyword evidence="3" id="KW-0479">Metal-binding</keyword>
<feature type="domain" description="MsrB" evidence="9">
    <location>
        <begin position="403"/>
        <end position="527"/>
    </location>
</feature>
<dbReference type="GO" id="GO:0005737">
    <property type="term" value="C:cytoplasm"/>
    <property type="evidence" value="ECO:0007669"/>
    <property type="project" value="TreeGrafter"/>
</dbReference>
<evidence type="ECO:0000256" key="8">
    <source>
        <dbReference type="SAM" id="Phobius"/>
    </source>
</evidence>
<dbReference type="GO" id="GO:0006979">
    <property type="term" value="P:response to oxidative stress"/>
    <property type="evidence" value="ECO:0007669"/>
    <property type="project" value="InterPro"/>
</dbReference>
<evidence type="ECO:0000256" key="4">
    <source>
        <dbReference type="ARBA" id="ARBA00022833"/>
    </source>
</evidence>
<evidence type="ECO:0000256" key="6">
    <source>
        <dbReference type="ARBA" id="ARBA00048488"/>
    </source>
</evidence>
<keyword evidence="8" id="KW-0472">Membrane</keyword>
<dbReference type="EMBL" id="VFPA01000001">
    <property type="protein sequence ID" value="TQM13962.1"/>
    <property type="molecule type" value="Genomic_DNA"/>
</dbReference>
<evidence type="ECO:0000256" key="2">
    <source>
        <dbReference type="ARBA" id="ARBA00012499"/>
    </source>
</evidence>
<protein>
    <recommendedName>
        <fullName evidence="2">peptide-methionine (R)-S-oxide reductase</fullName>
        <ecNumber evidence="2">1.8.4.12</ecNumber>
    </recommendedName>
</protein>
<keyword evidence="8" id="KW-1133">Transmembrane helix</keyword>
<feature type="transmembrane region" description="Helical" evidence="8">
    <location>
        <begin position="138"/>
        <end position="156"/>
    </location>
</feature>
<feature type="transmembrane region" description="Helical" evidence="8">
    <location>
        <begin position="49"/>
        <end position="66"/>
    </location>
</feature>
<dbReference type="GO" id="GO:0033743">
    <property type="term" value="F:peptide-methionine (R)-S-oxide reductase activity"/>
    <property type="evidence" value="ECO:0007669"/>
    <property type="project" value="UniProtKB-EC"/>
</dbReference>
<comment type="catalytic activity">
    <reaction evidence="6">
        <text>L-methionyl-[protein] + [thioredoxin]-disulfide + H2O = L-methionyl-(R)-S-oxide-[protein] + [thioredoxin]-dithiol</text>
        <dbReference type="Rhea" id="RHEA:24164"/>
        <dbReference type="Rhea" id="RHEA-COMP:10698"/>
        <dbReference type="Rhea" id="RHEA-COMP:10700"/>
        <dbReference type="Rhea" id="RHEA-COMP:12313"/>
        <dbReference type="Rhea" id="RHEA-COMP:12314"/>
        <dbReference type="ChEBI" id="CHEBI:15377"/>
        <dbReference type="ChEBI" id="CHEBI:16044"/>
        <dbReference type="ChEBI" id="CHEBI:29950"/>
        <dbReference type="ChEBI" id="CHEBI:45764"/>
        <dbReference type="ChEBI" id="CHEBI:50058"/>
        <dbReference type="EC" id="1.8.4.12"/>
    </reaction>
</comment>
<feature type="transmembrane region" description="Helical" evidence="8">
    <location>
        <begin position="24"/>
        <end position="42"/>
    </location>
</feature>
<comment type="caution">
    <text evidence="10">The sequence shown here is derived from an EMBL/GenBank/DDBJ whole genome shotgun (WGS) entry which is preliminary data.</text>
</comment>
<dbReference type="GO" id="GO:0030091">
    <property type="term" value="P:protein repair"/>
    <property type="evidence" value="ECO:0007669"/>
    <property type="project" value="InterPro"/>
</dbReference>
<dbReference type="NCBIfam" id="TIGR00357">
    <property type="entry name" value="peptide-methionine (R)-S-oxide reductase MsrB"/>
    <property type="match status" value="1"/>
</dbReference>
<reference evidence="10 11" key="1">
    <citation type="submission" date="2019-06" db="EMBL/GenBank/DDBJ databases">
        <title>Sequencing the genomes of 1000 actinobacteria strains.</title>
        <authorList>
            <person name="Klenk H.-P."/>
        </authorList>
    </citation>
    <scope>NUCLEOTIDE SEQUENCE [LARGE SCALE GENOMIC DNA]</scope>
    <source>
        <strain evidence="10 11">DSM 45301</strain>
    </source>
</reference>
<evidence type="ECO:0000256" key="7">
    <source>
        <dbReference type="SAM" id="MobiDB-lite"/>
    </source>
</evidence>
<name>A0A543DXA9_9PSEU</name>
<dbReference type="PANTHER" id="PTHR10173:SF52">
    <property type="entry name" value="METHIONINE-R-SULFOXIDE REDUCTASE B1"/>
    <property type="match status" value="1"/>
</dbReference>
<accession>A0A543DXA9</accession>
<dbReference type="InterPro" id="IPR011057">
    <property type="entry name" value="Mss4-like_sf"/>
</dbReference>
<dbReference type="PROSITE" id="PS51790">
    <property type="entry name" value="MSRB"/>
    <property type="match status" value="1"/>
</dbReference>
<comment type="cofactor">
    <cofactor evidence="1">
        <name>Zn(2+)</name>
        <dbReference type="ChEBI" id="CHEBI:29105"/>
    </cofactor>
</comment>
<dbReference type="FunFam" id="2.170.150.20:FF:000009">
    <property type="entry name" value="Peptide-methionine (R)-S-oxide reductase"/>
    <property type="match status" value="1"/>
</dbReference>
<evidence type="ECO:0000313" key="10">
    <source>
        <dbReference type="EMBL" id="TQM13962.1"/>
    </source>
</evidence>
<dbReference type="InterPro" id="IPR002579">
    <property type="entry name" value="Met_Sox_Rdtase_MsrB_dom"/>
</dbReference>
<feature type="transmembrane region" description="Helical" evidence="8">
    <location>
        <begin position="163"/>
        <end position="180"/>
    </location>
</feature>
<dbReference type="Proteomes" id="UP000315677">
    <property type="component" value="Unassembled WGS sequence"/>
</dbReference>
<sequence length="529" mass="54439">MLLVACAAGALGLAAVTDQPAYRVWGLVAGAGYLLLAVTPTARRPPAPWVAGALCGLVPLAVLVLARGGTRGPGPFAQPEVWVVEEAARRWLATGSPYPSPVAAAAGPDGFFPYLPGMAVFGLPRAVFGDVWWTDARLAFAAVAVGGCALGLRALAGSARPGTAAGWLLAGNPLVTLTLATGGHDLALAGLLVAAVGLTHAAVVRRSRPDDELRPVLAAGALAGIAAGTKPSAWPVVVVLLVVLAGTGGRRPALRFACAAAGPALLLALPDLLRAPRLVLEHLVVFPAGLATVPTPAASPVPGAWLAALPGGRALALGLLLAAAVIALARLLARPPLDGPAAARFAAASLAAAVLLAPSSRVGWFVVPLLLAGAGSLHRPRGRHSVERMDPATEPAPKVVKSDAEWRAQLTPAEYQVLRQAGTERPFTGEYTDTKTQGVYSCRACGAELFRSDTKFESHCGWPSFFTPLAGDAVIERVDTSLGMRRVEVLCAACHSHLGHVFEGEGYQTPTDLRYCINSVSLRLEPDAS</sequence>
<feature type="transmembrane region" description="Helical" evidence="8">
    <location>
        <begin position="345"/>
        <end position="371"/>
    </location>
</feature>
<dbReference type="Gene3D" id="2.170.150.20">
    <property type="entry name" value="Peptide methionine sulfoxide reductase"/>
    <property type="match status" value="1"/>
</dbReference>
<keyword evidence="8" id="KW-0812">Transmembrane</keyword>
<dbReference type="InterPro" id="IPR028427">
    <property type="entry name" value="Met_Sox_Rdtase_MsrB"/>
</dbReference>
<feature type="transmembrane region" description="Helical" evidence="8">
    <location>
        <begin position="285"/>
        <end position="308"/>
    </location>
</feature>
<dbReference type="PANTHER" id="PTHR10173">
    <property type="entry name" value="METHIONINE SULFOXIDE REDUCTASE"/>
    <property type="match status" value="1"/>
</dbReference>
<feature type="transmembrane region" description="Helical" evidence="8">
    <location>
        <begin position="216"/>
        <end position="247"/>
    </location>
</feature>
<evidence type="ECO:0000259" key="9">
    <source>
        <dbReference type="PROSITE" id="PS51790"/>
    </source>
</evidence>
<feature type="transmembrane region" description="Helical" evidence="8">
    <location>
        <begin position="186"/>
        <end position="204"/>
    </location>
</feature>
<feature type="transmembrane region" description="Helical" evidence="8">
    <location>
        <begin position="253"/>
        <end position="273"/>
    </location>
</feature>
<proteinExistence type="predicted"/>
<dbReference type="SUPFAM" id="SSF51316">
    <property type="entry name" value="Mss4-like"/>
    <property type="match status" value="1"/>
</dbReference>
<keyword evidence="11" id="KW-1185">Reference proteome</keyword>
<keyword evidence="4" id="KW-0862">Zinc</keyword>
<evidence type="ECO:0000256" key="5">
    <source>
        <dbReference type="ARBA" id="ARBA00023002"/>
    </source>
</evidence>
<feature type="region of interest" description="Disordered" evidence="7">
    <location>
        <begin position="381"/>
        <end position="401"/>
    </location>
</feature>
<gene>
    <name evidence="10" type="ORF">FB558_0718</name>
</gene>
<dbReference type="AlphaFoldDB" id="A0A543DXA9"/>
<dbReference type="Pfam" id="PF01641">
    <property type="entry name" value="SelR"/>
    <property type="match status" value="1"/>
</dbReference>
<dbReference type="EC" id="1.8.4.12" evidence="2"/>
<feature type="transmembrane region" description="Helical" evidence="8">
    <location>
        <begin position="314"/>
        <end position="333"/>
    </location>
</feature>
<organism evidence="10 11">
    <name type="scientific">Pseudonocardia kunmingensis</name>
    <dbReference type="NCBI Taxonomy" id="630975"/>
    <lineage>
        <taxon>Bacteria</taxon>
        <taxon>Bacillati</taxon>
        <taxon>Actinomycetota</taxon>
        <taxon>Actinomycetes</taxon>
        <taxon>Pseudonocardiales</taxon>
        <taxon>Pseudonocardiaceae</taxon>
        <taxon>Pseudonocardia</taxon>
    </lineage>
</organism>
<keyword evidence="5" id="KW-0560">Oxidoreductase</keyword>